<dbReference type="Proteomes" id="UP000290545">
    <property type="component" value="Unassembled WGS sequence"/>
</dbReference>
<comment type="caution">
    <text evidence="2">The sequence shown here is derived from an EMBL/GenBank/DDBJ whole genome shotgun (WGS) entry which is preliminary data.</text>
</comment>
<evidence type="ECO:0000256" key="1">
    <source>
        <dbReference type="SAM" id="MobiDB-lite"/>
    </source>
</evidence>
<dbReference type="RefSeq" id="WP_129004828.1">
    <property type="nucleotide sequence ID" value="NZ_SDHZ01000002.1"/>
</dbReference>
<evidence type="ECO:0000313" key="2">
    <source>
        <dbReference type="EMBL" id="RXK83776.1"/>
    </source>
</evidence>
<keyword evidence="3" id="KW-1185">Reference proteome</keyword>
<evidence type="ECO:0000313" key="3">
    <source>
        <dbReference type="Proteomes" id="UP000290545"/>
    </source>
</evidence>
<protein>
    <submittedName>
        <fullName evidence="2">Uncharacterized protein</fullName>
    </submittedName>
</protein>
<name>A0A4Q1D6W7_9BACT</name>
<organism evidence="2 3">
    <name type="scientific">Filimonas effusa</name>
    <dbReference type="NCBI Taxonomy" id="2508721"/>
    <lineage>
        <taxon>Bacteria</taxon>
        <taxon>Pseudomonadati</taxon>
        <taxon>Bacteroidota</taxon>
        <taxon>Chitinophagia</taxon>
        <taxon>Chitinophagales</taxon>
        <taxon>Chitinophagaceae</taxon>
        <taxon>Filimonas</taxon>
    </lineage>
</organism>
<reference evidence="2 3" key="1">
    <citation type="submission" date="2019-01" db="EMBL/GenBank/DDBJ databases">
        <title>Filimonas sp. strain TTM-71.</title>
        <authorList>
            <person name="Chen W.-M."/>
        </authorList>
    </citation>
    <scope>NUCLEOTIDE SEQUENCE [LARGE SCALE GENOMIC DNA]</scope>
    <source>
        <strain evidence="2 3">TTM-71</strain>
    </source>
</reference>
<feature type="region of interest" description="Disordered" evidence="1">
    <location>
        <begin position="1"/>
        <end position="23"/>
    </location>
</feature>
<dbReference type="EMBL" id="SDHZ01000002">
    <property type="protein sequence ID" value="RXK83776.1"/>
    <property type="molecule type" value="Genomic_DNA"/>
</dbReference>
<dbReference type="AlphaFoldDB" id="A0A4Q1D6W7"/>
<accession>A0A4Q1D6W7</accession>
<proteinExistence type="predicted"/>
<gene>
    <name evidence="2" type="ORF">ESB13_17025</name>
</gene>
<sequence>MKALVMKNTSKVPPPSISQAPFPLQPGPSVKSSLIVNSEQVASESQVAWCCTIEASARMKIGAAITSQNQTRPYHTIRPCLKRLLNIILKEPSIANVNAAS</sequence>